<proteinExistence type="predicted"/>
<dbReference type="STRING" id="1798507.A3A34_03480"/>
<protein>
    <submittedName>
        <fullName evidence="2">Uncharacterized protein</fullName>
    </submittedName>
</protein>
<dbReference type="Proteomes" id="UP000178587">
    <property type="component" value="Unassembled WGS sequence"/>
</dbReference>
<feature type="region of interest" description="Disordered" evidence="1">
    <location>
        <begin position="1"/>
        <end position="63"/>
    </location>
</feature>
<sequence>MVVKKDGKKKIEKKEKKKKEKSGKPKNMGVVCDVANSKRQPTRGGWIHYRSDRGAEDHDHDYD</sequence>
<dbReference type="AlphaFoldDB" id="A0A1F6EMI1"/>
<comment type="caution">
    <text evidence="2">The sequence shown here is derived from an EMBL/GenBank/DDBJ whole genome shotgun (WGS) entry which is preliminary data.</text>
</comment>
<evidence type="ECO:0000256" key="1">
    <source>
        <dbReference type="SAM" id="MobiDB-lite"/>
    </source>
</evidence>
<evidence type="ECO:0000313" key="3">
    <source>
        <dbReference type="Proteomes" id="UP000178587"/>
    </source>
</evidence>
<dbReference type="EMBL" id="MFLU01000012">
    <property type="protein sequence ID" value="OGG74856.1"/>
    <property type="molecule type" value="Genomic_DNA"/>
</dbReference>
<name>A0A1F6EMI1_9BACT</name>
<accession>A0A1F6EMI1</accession>
<gene>
    <name evidence="2" type="ORF">A3A34_03480</name>
</gene>
<feature type="compositionally biased region" description="Basic residues" evidence="1">
    <location>
        <begin position="1"/>
        <end position="21"/>
    </location>
</feature>
<feature type="compositionally biased region" description="Basic and acidic residues" evidence="1">
    <location>
        <begin position="49"/>
        <end position="63"/>
    </location>
</feature>
<organism evidence="2 3">
    <name type="scientific">Candidatus Kaiserbacteria bacterium RIFCSPLOWO2_01_FULL_50_24</name>
    <dbReference type="NCBI Taxonomy" id="1798507"/>
    <lineage>
        <taxon>Bacteria</taxon>
        <taxon>Candidatus Kaiseribacteriota</taxon>
    </lineage>
</organism>
<reference evidence="2 3" key="1">
    <citation type="journal article" date="2016" name="Nat. Commun.">
        <title>Thousands of microbial genomes shed light on interconnected biogeochemical processes in an aquifer system.</title>
        <authorList>
            <person name="Anantharaman K."/>
            <person name="Brown C.T."/>
            <person name="Hug L.A."/>
            <person name="Sharon I."/>
            <person name="Castelle C.J."/>
            <person name="Probst A.J."/>
            <person name="Thomas B.C."/>
            <person name="Singh A."/>
            <person name="Wilkins M.J."/>
            <person name="Karaoz U."/>
            <person name="Brodie E.L."/>
            <person name="Williams K.H."/>
            <person name="Hubbard S.S."/>
            <person name="Banfield J.F."/>
        </authorList>
    </citation>
    <scope>NUCLEOTIDE SEQUENCE [LARGE SCALE GENOMIC DNA]</scope>
</reference>
<evidence type="ECO:0000313" key="2">
    <source>
        <dbReference type="EMBL" id="OGG74856.1"/>
    </source>
</evidence>